<dbReference type="HOGENOM" id="CLU_117379_0_0_1"/>
<reference evidence="2" key="1">
    <citation type="submission" date="2015-04" db="UniProtKB">
        <authorList>
            <consortium name="EnsemblPlants"/>
        </authorList>
    </citation>
    <scope>IDENTIFICATION</scope>
</reference>
<sequence>MNLFLLSSLFQAHWPKRTSQNLINPISSLPPIQPPQPGERPGDRRCAVVDSAPPHAVPAVRGPRPAPPPSTPRTATPPGAPDEDKYAPTMEREEGGESRRGESNGVGCSRRRRAATREERAPSVLPLAATRRRRRLPCELVSMAWELTEVPGNPTPSLRGSTVEVIAAKIEPKLANSLIRQLSQACPLENLRHVKRKNLSYQSSYALQLGLNIVAKCFLKIGLPHQEY</sequence>
<feature type="compositionally biased region" description="Basic and acidic residues" evidence="1">
    <location>
        <begin position="82"/>
        <end position="102"/>
    </location>
</feature>
<reference evidence="2" key="2">
    <citation type="submission" date="2018-05" db="EMBL/GenBank/DDBJ databases">
        <title>OmerRS3 (Oryza meridionalis Reference Sequence Version 3).</title>
        <authorList>
            <person name="Zhang J."/>
            <person name="Kudrna D."/>
            <person name="Lee S."/>
            <person name="Talag J."/>
            <person name="Welchert J."/>
            <person name="Wing R.A."/>
        </authorList>
    </citation>
    <scope>NUCLEOTIDE SEQUENCE [LARGE SCALE GENOMIC DNA]</scope>
    <source>
        <strain evidence="2">cv. OR44</strain>
    </source>
</reference>
<dbReference type="Gramene" id="OMERI04G03600.1">
    <property type="protein sequence ID" value="OMERI04G03600.1"/>
    <property type="gene ID" value="OMERI04G03600"/>
</dbReference>
<feature type="region of interest" description="Disordered" evidence="1">
    <location>
        <begin position="22"/>
        <end position="122"/>
    </location>
</feature>
<dbReference type="EnsemblPlants" id="OMERI04G03600.1">
    <property type="protein sequence ID" value="OMERI04G03600.1"/>
    <property type="gene ID" value="OMERI04G03600"/>
</dbReference>
<evidence type="ECO:0000313" key="2">
    <source>
        <dbReference type="EnsemblPlants" id="OMERI04G03600.1"/>
    </source>
</evidence>
<name>A0A0E0DB63_9ORYZ</name>
<evidence type="ECO:0000256" key="1">
    <source>
        <dbReference type="SAM" id="MobiDB-lite"/>
    </source>
</evidence>
<keyword evidence="3" id="KW-1185">Reference proteome</keyword>
<feature type="compositionally biased region" description="Low complexity" evidence="1">
    <location>
        <begin position="52"/>
        <end position="63"/>
    </location>
</feature>
<protein>
    <submittedName>
        <fullName evidence="2">Uncharacterized protein</fullName>
    </submittedName>
</protein>
<dbReference type="Proteomes" id="UP000008021">
    <property type="component" value="Chromosome 4"/>
</dbReference>
<dbReference type="STRING" id="40149.A0A0E0DB63"/>
<dbReference type="AlphaFoldDB" id="A0A0E0DB63"/>
<evidence type="ECO:0000313" key="3">
    <source>
        <dbReference type="Proteomes" id="UP000008021"/>
    </source>
</evidence>
<accession>A0A0E0DB63</accession>
<proteinExistence type="predicted"/>
<organism evidence="2">
    <name type="scientific">Oryza meridionalis</name>
    <dbReference type="NCBI Taxonomy" id="40149"/>
    <lineage>
        <taxon>Eukaryota</taxon>
        <taxon>Viridiplantae</taxon>
        <taxon>Streptophyta</taxon>
        <taxon>Embryophyta</taxon>
        <taxon>Tracheophyta</taxon>
        <taxon>Spermatophyta</taxon>
        <taxon>Magnoliopsida</taxon>
        <taxon>Liliopsida</taxon>
        <taxon>Poales</taxon>
        <taxon>Poaceae</taxon>
        <taxon>BOP clade</taxon>
        <taxon>Oryzoideae</taxon>
        <taxon>Oryzeae</taxon>
        <taxon>Oryzinae</taxon>
        <taxon>Oryza</taxon>
    </lineage>
</organism>